<dbReference type="AlphaFoldDB" id="A0AAN7X598"/>
<dbReference type="EMBL" id="JAUZQC010000016">
    <property type="protein sequence ID" value="KAK5857911.1"/>
    <property type="molecule type" value="Genomic_DNA"/>
</dbReference>
<feature type="compositionally biased region" description="Basic and acidic residues" evidence="1">
    <location>
        <begin position="18"/>
        <end position="28"/>
    </location>
</feature>
<keyword evidence="3" id="KW-1185">Reference proteome</keyword>
<reference evidence="2 3" key="2">
    <citation type="journal article" date="2023" name="Mol. Biol. Evol.">
        <title>Genomics of Secondarily Temperate Adaptation in the Only Non-Antarctic Icefish.</title>
        <authorList>
            <person name="Rivera-Colon A.G."/>
            <person name="Rayamajhi N."/>
            <person name="Minhas B.F."/>
            <person name="Madrigal G."/>
            <person name="Bilyk K.T."/>
            <person name="Yoon V."/>
            <person name="Hune M."/>
            <person name="Gregory S."/>
            <person name="Cheng C.H.C."/>
            <person name="Catchen J.M."/>
        </authorList>
    </citation>
    <scope>NUCLEOTIDE SEQUENCE [LARGE SCALE GENOMIC DNA]</scope>
    <source>
        <strain evidence="2">JMC-PN-2008</strain>
    </source>
</reference>
<evidence type="ECO:0000313" key="2">
    <source>
        <dbReference type="EMBL" id="KAK5857911.1"/>
    </source>
</evidence>
<feature type="region of interest" description="Disordered" evidence="1">
    <location>
        <begin position="1"/>
        <end position="31"/>
    </location>
</feature>
<reference evidence="2 3" key="1">
    <citation type="journal article" date="2023" name="Genes (Basel)">
        <title>Chromosome-Level Genome Assembly and Circadian Gene Repertoire of the Patagonia Blennie Eleginops maclovinus-The Closest Ancestral Proxy of Antarctic Cryonotothenioids.</title>
        <authorList>
            <person name="Cheng C.C."/>
            <person name="Rivera-Colon A.G."/>
            <person name="Minhas B.F."/>
            <person name="Wilson L."/>
            <person name="Rayamajhi N."/>
            <person name="Vargas-Chacoff L."/>
            <person name="Catchen J.M."/>
        </authorList>
    </citation>
    <scope>NUCLEOTIDE SEQUENCE [LARGE SCALE GENOMIC DNA]</scope>
    <source>
        <strain evidence="2">JMC-PN-2008</strain>
    </source>
</reference>
<name>A0AAN7X598_ELEMC</name>
<feature type="compositionally biased region" description="Polar residues" evidence="1">
    <location>
        <begin position="64"/>
        <end position="86"/>
    </location>
</feature>
<protein>
    <submittedName>
        <fullName evidence="2">Uncharacterized protein</fullName>
    </submittedName>
</protein>
<sequence length="86" mass="9894">MLKKKKKKTLKQKPKTTASDKLKPKPTNDLKSNALTNINILKNRTILHEENSVKRKKSAEQNHAFMNQTETDSSVKANRTLQIHSR</sequence>
<dbReference type="Proteomes" id="UP001346869">
    <property type="component" value="Unassembled WGS sequence"/>
</dbReference>
<comment type="caution">
    <text evidence="2">The sequence shown here is derived from an EMBL/GenBank/DDBJ whole genome shotgun (WGS) entry which is preliminary data.</text>
</comment>
<gene>
    <name evidence="2" type="ORF">PBY51_011120</name>
</gene>
<feature type="compositionally biased region" description="Basic residues" evidence="1">
    <location>
        <begin position="1"/>
        <end position="14"/>
    </location>
</feature>
<feature type="region of interest" description="Disordered" evidence="1">
    <location>
        <begin position="51"/>
        <end position="86"/>
    </location>
</feature>
<evidence type="ECO:0000313" key="3">
    <source>
        <dbReference type="Proteomes" id="UP001346869"/>
    </source>
</evidence>
<evidence type="ECO:0000256" key="1">
    <source>
        <dbReference type="SAM" id="MobiDB-lite"/>
    </source>
</evidence>
<organism evidence="2 3">
    <name type="scientific">Eleginops maclovinus</name>
    <name type="common">Patagonian blennie</name>
    <name type="synonym">Eleginus maclovinus</name>
    <dbReference type="NCBI Taxonomy" id="56733"/>
    <lineage>
        <taxon>Eukaryota</taxon>
        <taxon>Metazoa</taxon>
        <taxon>Chordata</taxon>
        <taxon>Craniata</taxon>
        <taxon>Vertebrata</taxon>
        <taxon>Euteleostomi</taxon>
        <taxon>Actinopterygii</taxon>
        <taxon>Neopterygii</taxon>
        <taxon>Teleostei</taxon>
        <taxon>Neoteleostei</taxon>
        <taxon>Acanthomorphata</taxon>
        <taxon>Eupercaria</taxon>
        <taxon>Perciformes</taxon>
        <taxon>Notothenioidei</taxon>
        <taxon>Eleginopidae</taxon>
        <taxon>Eleginops</taxon>
    </lineage>
</organism>
<proteinExistence type="predicted"/>
<accession>A0AAN7X598</accession>